<name>A0A2N8PNE2_STRNR</name>
<dbReference type="SUPFAM" id="SSF160904">
    <property type="entry name" value="Jann2411-like"/>
    <property type="match status" value="1"/>
</dbReference>
<evidence type="ECO:0000313" key="3">
    <source>
        <dbReference type="Proteomes" id="UP000236047"/>
    </source>
</evidence>
<accession>A0A2N8PNE2</accession>
<reference evidence="3" key="1">
    <citation type="submission" date="2015-09" db="EMBL/GenBank/DDBJ databases">
        <authorList>
            <person name="Graham D.E."/>
            <person name="Mahan K.M."/>
            <person name="Klingeman D.M."/>
            <person name="Fida T."/>
            <person name="Giannone R.J."/>
            <person name="Hettich R.L."/>
            <person name="Parry R.J."/>
            <person name="Spain J.C."/>
        </authorList>
    </citation>
    <scope>NUCLEOTIDE SEQUENCE [LARGE SCALE GENOMIC DNA]</scope>
    <source>
        <strain evidence="3">JCM 4701</strain>
    </source>
</reference>
<organism evidence="2 3">
    <name type="scientific">Streptomyces noursei</name>
    <name type="common">Streptomyces albulus</name>
    <dbReference type="NCBI Taxonomy" id="1971"/>
    <lineage>
        <taxon>Bacteria</taxon>
        <taxon>Bacillati</taxon>
        <taxon>Actinomycetota</taxon>
        <taxon>Actinomycetes</taxon>
        <taxon>Kitasatosporales</taxon>
        <taxon>Streptomycetaceae</taxon>
        <taxon>Streptomyces</taxon>
    </lineage>
</organism>
<dbReference type="PANTHER" id="PTHR35525:SF3">
    <property type="entry name" value="BLL6575 PROTEIN"/>
    <property type="match status" value="1"/>
</dbReference>
<evidence type="ECO:0000313" key="2">
    <source>
        <dbReference type="EMBL" id="PNE42537.1"/>
    </source>
</evidence>
<protein>
    <recommendedName>
        <fullName evidence="1">Zinc finger CGNR domain-containing protein</fullName>
    </recommendedName>
</protein>
<dbReference type="Proteomes" id="UP000236047">
    <property type="component" value="Unassembled WGS sequence"/>
</dbReference>
<dbReference type="InterPro" id="IPR021005">
    <property type="entry name" value="Znf_CGNR"/>
</dbReference>
<sequence>MAVLYGLRFDCGRICLDLVATAAGAPVAVERLTGPGPLAAWLTGAGVVPPGAALDAVDARWVARFRALREVLGRIVRAELRGRAAACDLVLLNAAAGAAPPPAVQAVRGPDGALAGALAGPPDCAGLLAVVARDAVALLTDPAVRGQLRQCAGEGCGLVYLDTSRGRRRRWCSSEVCGNRARVARHRQRTGRAGRPDPPVRTVF</sequence>
<gene>
    <name evidence="2" type="ORF">AOB60_19050</name>
</gene>
<dbReference type="Pfam" id="PF07336">
    <property type="entry name" value="ABATE"/>
    <property type="match status" value="1"/>
</dbReference>
<dbReference type="Pfam" id="PF11706">
    <property type="entry name" value="zf-CGNR"/>
    <property type="match status" value="1"/>
</dbReference>
<proteinExistence type="predicted"/>
<comment type="caution">
    <text evidence="2">The sequence shown here is derived from an EMBL/GenBank/DDBJ whole genome shotgun (WGS) entry which is preliminary data.</text>
</comment>
<dbReference type="RefSeq" id="WP_073442449.1">
    <property type="nucleotide sequence ID" value="NZ_LJSN01000002.1"/>
</dbReference>
<dbReference type="InterPro" id="IPR010852">
    <property type="entry name" value="ABATE"/>
</dbReference>
<dbReference type="InterPro" id="IPR023286">
    <property type="entry name" value="ABATE_dom_sf"/>
</dbReference>
<feature type="domain" description="Zinc finger CGNR" evidence="1">
    <location>
        <begin position="148"/>
        <end position="189"/>
    </location>
</feature>
<evidence type="ECO:0000259" key="1">
    <source>
        <dbReference type="Pfam" id="PF11706"/>
    </source>
</evidence>
<keyword evidence="3" id="KW-1185">Reference proteome</keyword>
<dbReference type="PANTHER" id="PTHR35525">
    <property type="entry name" value="BLL6575 PROTEIN"/>
    <property type="match status" value="1"/>
</dbReference>
<dbReference type="AlphaFoldDB" id="A0A2N8PNE2"/>
<dbReference type="EMBL" id="LJSN01000002">
    <property type="protein sequence ID" value="PNE42537.1"/>
    <property type="molecule type" value="Genomic_DNA"/>
</dbReference>
<dbReference type="Gene3D" id="1.10.3300.10">
    <property type="entry name" value="Jann2411-like domain"/>
    <property type="match status" value="1"/>
</dbReference>